<dbReference type="AlphaFoldDB" id="A0A2N9J644"/>
<proteinExistence type="predicted"/>
<organism evidence="1">
    <name type="scientific">Fagus sylvatica</name>
    <name type="common">Beechnut</name>
    <dbReference type="NCBI Taxonomy" id="28930"/>
    <lineage>
        <taxon>Eukaryota</taxon>
        <taxon>Viridiplantae</taxon>
        <taxon>Streptophyta</taxon>
        <taxon>Embryophyta</taxon>
        <taxon>Tracheophyta</taxon>
        <taxon>Spermatophyta</taxon>
        <taxon>Magnoliopsida</taxon>
        <taxon>eudicotyledons</taxon>
        <taxon>Gunneridae</taxon>
        <taxon>Pentapetalae</taxon>
        <taxon>rosids</taxon>
        <taxon>fabids</taxon>
        <taxon>Fagales</taxon>
        <taxon>Fagaceae</taxon>
        <taxon>Fagus</taxon>
    </lineage>
</organism>
<reference evidence="1" key="1">
    <citation type="submission" date="2018-02" db="EMBL/GenBank/DDBJ databases">
        <authorList>
            <person name="Cohen D.B."/>
            <person name="Kent A.D."/>
        </authorList>
    </citation>
    <scope>NUCLEOTIDE SEQUENCE</scope>
</reference>
<gene>
    <name evidence="1" type="ORF">FSB_LOCUS59956</name>
</gene>
<name>A0A2N9J644_FAGSY</name>
<protein>
    <submittedName>
        <fullName evidence="1">Uncharacterized protein</fullName>
    </submittedName>
</protein>
<dbReference type="EMBL" id="OIVN01006387">
    <property type="protein sequence ID" value="SPD32074.1"/>
    <property type="molecule type" value="Genomic_DNA"/>
</dbReference>
<sequence length="101" mass="11349">MLGEIEIVARLCGEIEIVGFGFGFGCEVRLRSWALGPRGLGLCILPRRNWVRVWVWVWVWSRLKLRVWVANVNVRGLESKMGRELLVEVVVVGGVGGGWMG</sequence>
<accession>A0A2N9J644</accession>
<evidence type="ECO:0000313" key="1">
    <source>
        <dbReference type="EMBL" id="SPD32074.1"/>
    </source>
</evidence>